<dbReference type="GO" id="GO:0005524">
    <property type="term" value="F:ATP binding"/>
    <property type="evidence" value="ECO:0007669"/>
    <property type="project" value="UniProtKB-UniRule"/>
</dbReference>
<comment type="catalytic activity">
    <reaction evidence="5">
        <text>ATP + H2O = ADP + phosphate + H(+)</text>
        <dbReference type="Rhea" id="RHEA:13065"/>
        <dbReference type="ChEBI" id="CHEBI:15377"/>
        <dbReference type="ChEBI" id="CHEBI:15378"/>
        <dbReference type="ChEBI" id="CHEBI:30616"/>
        <dbReference type="ChEBI" id="CHEBI:43474"/>
        <dbReference type="ChEBI" id="CHEBI:456216"/>
        <dbReference type="EC" id="3.6.4.13"/>
    </reaction>
</comment>
<organism evidence="9 10">
    <name type="scientific">Rhizoctonia solani</name>
    <dbReference type="NCBI Taxonomy" id="456999"/>
    <lineage>
        <taxon>Eukaryota</taxon>
        <taxon>Fungi</taxon>
        <taxon>Dikarya</taxon>
        <taxon>Basidiomycota</taxon>
        <taxon>Agaricomycotina</taxon>
        <taxon>Agaricomycetes</taxon>
        <taxon>Cantharellales</taxon>
        <taxon>Ceratobasidiaceae</taxon>
        <taxon>Rhizoctonia</taxon>
    </lineage>
</organism>
<evidence type="ECO:0000259" key="8">
    <source>
        <dbReference type="PROSITE" id="PS51194"/>
    </source>
</evidence>
<dbReference type="GO" id="GO:0016787">
    <property type="term" value="F:hydrolase activity"/>
    <property type="evidence" value="ECO:0007669"/>
    <property type="project" value="UniProtKB-KW"/>
</dbReference>
<evidence type="ECO:0000256" key="4">
    <source>
        <dbReference type="ARBA" id="ARBA00022884"/>
    </source>
</evidence>
<dbReference type="EC" id="3.6.4.13" evidence="5"/>
<dbReference type="GeneID" id="67025708"/>
<comment type="similarity">
    <text evidence="5">Belongs to the DEAD box helicase family.</text>
</comment>
<name>A0A8H8SUJ1_9AGAM</name>
<keyword evidence="2 5" id="KW-0378">Hydrolase</keyword>
<reference evidence="9" key="1">
    <citation type="submission" date="2020-05" db="EMBL/GenBank/DDBJ databases">
        <title>Evolutionary and genomic comparisons of hybrid uninucleate and nonhybrid Rhizoctonia fungi.</title>
        <authorList>
            <person name="Li C."/>
            <person name="Chen X."/>
        </authorList>
    </citation>
    <scope>NUCLEOTIDE SEQUENCE</scope>
    <source>
        <strain evidence="9">AG-1 IA</strain>
    </source>
</reference>
<accession>A0A8H8SUJ1</accession>
<feature type="compositionally biased region" description="Polar residues" evidence="6">
    <location>
        <begin position="86"/>
        <end position="95"/>
    </location>
</feature>
<evidence type="ECO:0000256" key="2">
    <source>
        <dbReference type="ARBA" id="ARBA00022801"/>
    </source>
</evidence>
<evidence type="ECO:0000256" key="6">
    <source>
        <dbReference type="SAM" id="MobiDB-lite"/>
    </source>
</evidence>
<evidence type="ECO:0000256" key="3">
    <source>
        <dbReference type="ARBA" id="ARBA00022840"/>
    </source>
</evidence>
<dbReference type="CDD" id="cd18787">
    <property type="entry name" value="SF2_C_DEAD"/>
    <property type="match status" value="1"/>
</dbReference>
<dbReference type="PANTHER" id="PTHR24031">
    <property type="entry name" value="RNA HELICASE"/>
    <property type="match status" value="1"/>
</dbReference>
<evidence type="ECO:0000256" key="1">
    <source>
        <dbReference type="ARBA" id="ARBA00022741"/>
    </source>
</evidence>
<evidence type="ECO:0000313" key="10">
    <source>
        <dbReference type="Proteomes" id="UP000650533"/>
    </source>
</evidence>
<keyword evidence="4 5" id="KW-0694">RNA-binding</keyword>
<dbReference type="KEGG" id="rsx:RhiXN_03428"/>
<dbReference type="Pfam" id="PF00270">
    <property type="entry name" value="DEAD"/>
    <property type="match status" value="1"/>
</dbReference>
<comment type="domain">
    <text evidence="5">The Q motif is unique to and characteristic of the DEAD box family of RNA helicases and controls ATP binding and hydrolysis.</text>
</comment>
<sequence>MLSRHLAVSPIRNNLIHTSASTAARPTYGLGRKGQRFVPARARLAEPDQTHAKTQKPRERERQRQLIIPLPDSEHRDIDPGDIEPLSQTTSSRFTTPPLLPGIVSQIHELLGTKAKPTPVQNISLSHFFRNDKTTDANTNGTLLAAETGSGKSLAYLLPLVQALKTSESSAREPSASDLASPRALILVPTHELARQIKSTLSHLTHAPDTKLRSICVSTGSADSLSARAAQSMPSPSEEGEFQVSALERTRRDPDVVVGTPAKILDLARPGGRHSVGPMRPTYEDRVRREFERNVKMGYGKVEWVVVDEADVLFDPDFALWTEAILSDIQKPYNLILTTATISAHLSKYLSAHHPSLTRLTTPDLHRLPASLQTEYVEWDRRPGNRNPMILRKLRDTWAEEARQHPGWKEKSKVIIFCNRSKKVEELGEYLKREGIKCVSLTSESENRQRGSNKHISAFLKPFPGAIRKGASNSSSEDSLDVLVTTSLLSRGLDFTPAVRSVFIVDEPRNEVDFIHRAGRVGRAGRAGRVVVFTDGKNKGAVLGKRAQGGEKRNSGTYGVTGVDHLLSKRAANVFSSEAAKWFIASETDAHLDEVVHRTGHTIDGISNKFFHQQFNGIRVANAVASVAMKGNKVILYGANFVKAKTIVPVATHVLQESAVKAAKLVTGATYNLHPIKLQYFIKDMEVHKVNLIALLYFASTN</sequence>
<dbReference type="RefSeq" id="XP_043178741.1">
    <property type="nucleotide sequence ID" value="XM_043323245.1"/>
</dbReference>
<gene>
    <name evidence="9" type="ORF">RhiXN_03428</name>
</gene>
<feature type="domain" description="Helicase ATP-binding" evidence="7">
    <location>
        <begin position="133"/>
        <end position="360"/>
    </location>
</feature>
<dbReference type="Proteomes" id="UP000650533">
    <property type="component" value="Chromosome 3"/>
</dbReference>
<dbReference type="PROSITE" id="PS51192">
    <property type="entry name" value="HELICASE_ATP_BIND_1"/>
    <property type="match status" value="1"/>
</dbReference>
<dbReference type="PROSITE" id="PS51194">
    <property type="entry name" value="HELICASE_CTER"/>
    <property type="match status" value="1"/>
</dbReference>
<dbReference type="InterPro" id="IPR027417">
    <property type="entry name" value="P-loop_NTPase"/>
</dbReference>
<comment type="function">
    <text evidence="5">RNA helicase.</text>
</comment>
<keyword evidence="1 5" id="KW-0547">Nucleotide-binding</keyword>
<dbReference type="GO" id="GO:0003724">
    <property type="term" value="F:RNA helicase activity"/>
    <property type="evidence" value="ECO:0007669"/>
    <property type="project" value="UniProtKB-EC"/>
</dbReference>
<dbReference type="AlphaFoldDB" id="A0A8H8SUJ1"/>
<keyword evidence="3 5" id="KW-0067">ATP-binding</keyword>
<dbReference type="GO" id="GO:0003723">
    <property type="term" value="F:RNA binding"/>
    <property type="evidence" value="ECO:0007669"/>
    <property type="project" value="UniProtKB-UniRule"/>
</dbReference>
<evidence type="ECO:0000256" key="5">
    <source>
        <dbReference type="RuleBase" id="RU365068"/>
    </source>
</evidence>
<dbReference type="InterPro" id="IPR014001">
    <property type="entry name" value="Helicase_ATP-bd"/>
</dbReference>
<dbReference type="EMBL" id="CP059660">
    <property type="protein sequence ID" value="QRW18504.1"/>
    <property type="molecule type" value="Genomic_DNA"/>
</dbReference>
<feature type="compositionally biased region" description="Basic and acidic residues" evidence="6">
    <location>
        <begin position="43"/>
        <end position="64"/>
    </location>
</feature>
<dbReference type="Gene3D" id="3.40.50.300">
    <property type="entry name" value="P-loop containing nucleotide triphosphate hydrolases"/>
    <property type="match status" value="2"/>
</dbReference>
<feature type="region of interest" description="Disordered" evidence="6">
    <location>
        <begin position="43"/>
        <end position="98"/>
    </location>
</feature>
<dbReference type="InterPro" id="IPR011545">
    <property type="entry name" value="DEAD/DEAH_box_helicase_dom"/>
</dbReference>
<dbReference type="InterPro" id="IPR001650">
    <property type="entry name" value="Helicase_C-like"/>
</dbReference>
<dbReference type="SUPFAM" id="SSF52540">
    <property type="entry name" value="P-loop containing nucleoside triphosphate hydrolases"/>
    <property type="match status" value="1"/>
</dbReference>
<dbReference type="SMART" id="SM00487">
    <property type="entry name" value="DEXDc"/>
    <property type="match status" value="1"/>
</dbReference>
<evidence type="ECO:0000259" key="7">
    <source>
        <dbReference type="PROSITE" id="PS51192"/>
    </source>
</evidence>
<evidence type="ECO:0000313" key="9">
    <source>
        <dbReference type="EMBL" id="QRW18504.1"/>
    </source>
</evidence>
<proteinExistence type="inferred from homology"/>
<keyword evidence="5 9" id="KW-0347">Helicase</keyword>
<protein>
    <recommendedName>
        <fullName evidence="5">ATP-dependent RNA helicase</fullName>
        <ecNumber evidence="5">3.6.4.13</ecNumber>
    </recommendedName>
</protein>
<feature type="domain" description="Helicase C-terminal" evidence="8">
    <location>
        <begin position="390"/>
        <end position="568"/>
    </location>
</feature>
<dbReference type="SMART" id="SM00490">
    <property type="entry name" value="HELICc"/>
    <property type="match status" value="1"/>
</dbReference>
<dbReference type="Pfam" id="PF00271">
    <property type="entry name" value="Helicase_C"/>
    <property type="match status" value="1"/>
</dbReference>